<protein>
    <submittedName>
        <fullName evidence="5">WD repeat-containing 26</fullName>
    </submittedName>
</protein>
<dbReference type="OrthoDB" id="972532at2759"/>
<accession>A0A2P6VDW5</accession>
<comment type="caution">
    <text evidence="5">The sequence shown here is derived from an EMBL/GenBank/DDBJ whole genome shotgun (WGS) entry which is preliminary data.</text>
</comment>
<dbReference type="PANTHER" id="PTHR22838">
    <property type="entry name" value="WD REPEAT PROTEIN 26-RELATED"/>
    <property type="match status" value="1"/>
</dbReference>
<dbReference type="Pfam" id="PF23627">
    <property type="entry name" value="LisH_WDR26"/>
    <property type="match status" value="1"/>
</dbReference>
<dbReference type="SMART" id="SM00320">
    <property type="entry name" value="WD40"/>
    <property type="match status" value="6"/>
</dbReference>
<evidence type="ECO:0000256" key="1">
    <source>
        <dbReference type="ARBA" id="ARBA00022574"/>
    </source>
</evidence>
<dbReference type="PROSITE" id="PS50897">
    <property type="entry name" value="CTLH"/>
    <property type="match status" value="1"/>
</dbReference>
<dbReference type="InterPro" id="IPR015943">
    <property type="entry name" value="WD40/YVTN_repeat-like_dom_sf"/>
</dbReference>
<dbReference type="Pfam" id="PF00400">
    <property type="entry name" value="WD40"/>
    <property type="match status" value="4"/>
</dbReference>
<evidence type="ECO:0000256" key="3">
    <source>
        <dbReference type="PROSITE-ProRule" id="PRU00221"/>
    </source>
</evidence>
<dbReference type="InterPro" id="IPR006595">
    <property type="entry name" value="CTLH_C"/>
</dbReference>
<dbReference type="Proteomes" id="UP000239649">
    <property type="component" value="Unassembled WGS sequence"/>
</dbReference>
<dbReference type="PROSITE" id="PS50294">
    <property type="entry name" value="WD_REPEATS_REGION"/>
    <property type="match status" value="2"/>
</dbReference>
<feature type="repeat" description="WD" evidence="3">
    <location>
        <begin position="246"/>
        <end position="280"/>
    </location>
</feature>
<sequence>MGPPQPGNNGMFDAQEGALGPRGMIDKIEYIRVLEQALRALGYESVAAALESSSGIVQQPPAAAAFRSAVLGGRFEEALGLLPSVAADSSVLDRARFLLLKQHYLELVAAGATAAALQVLRVQLQPLQMQQQVLHSLAAKLLRPPAGAATNGVSPPSTPGVAAGAVGGASAGELSAGRAALLDELQDSLLPSMLIPERRLEELVEQALLHQLERSPFHNSRHTHLSLFTDYQAGAEQLPSQPSQVLEAHGSEVWAITFSRDGHWAASASKDGTSILWSVDPSGRFACPRQLVSCAVPCQLVAFSPDSRTVLTACMDSCLRLHDVASAKQLRLFTVTDETSGVGGAAAGGGAAAAAGSAAVPPASAVMAVSWFPDSQRVLVATHRGLAIYSCAAAHPGGGGSPGGAAASGLLRRLPCPHNFIYDALVAPNGDLVVAVGQDKRISFMRLSDQRVEALQECGAVTSIHLSPCGSFLLANLSDSQVHVWALPPGLAGGGGGPGRGGGGGGGGGGAYRSPGGADPLDALPSAPLHELRMGGAKPSRYVLRACVGGARAGFVACGAEDCSIYVWSRRSGELLQSLPGHAGCCNAVAWHPTNPWLMASASDDGTVRTWVAPAALRGS</sequence>
<name>A0A2P6VDW5_9CHLO</name>
<feature type="domain" description="CTLH" evidence="4">
    <location>
        <begin position="59"/>
        <end position="115"/>
    </location>
</feature>
<dbReference type="PANTHER" id="PTHR22838:SF0">
    <property type="entry name" value="WD REPEAT-CONTAINING PROTEIN 26"/>
    <property type="match status" value="1"/>
</dbReference>
<dbReference type="InterPro" id="IPR036322">
    <property type="entry name" value="WD40_repeat_dom_sf"/>
</dbReference>
<keyword evidence="2" id="KW-0677">Repeat</keyword>
<dbReference type="SUPFAM" id="SSF50978">
    <property type="entry name" value="WD40 repeat-like"/>
    <property type="match status" value="1"/>
</dbReference>
<dbReference type="EMBL" id="LHPF02000011">
    <property type="protein sequence ID" value="PSC72285.1"/>
    <property type="molecule type" value="Genomic_DNA"/>
</dbReference>
<keyword evidence="6" id="KW-1185">Reference proteome</keyword>
<dbReference type="InterPro" id="IPR051350">
    <property type="entry name" value="WD_repeat-ST_regulator"/>
</dbReference>
<evidence type="ECO:0000259" key="4">
    <source>
        <dbReference type="PROSITE" id="PS50897"/>
    </source>
</evidence>
<gene>
    <name evidence="5" type="ORF">C2E20_4406</name>
</gene>
<organism evidence="5 6">
    <name type="scientific">Micractinium conductrix</name>
    <dbReference type="NCBI Taxonomy" id="554055"/>
    <lineage>
        <taxon>Eukaryota</taxon>
        <taxon>Viridiplantae</taxon>
        <taxon>Chlorophyta</taxon>
        <taxon>core chlorophytes</taxon>
        <taxon>Trebouxiophyceae</taxon>
        <taxon>Chlorellales</taxon>
        <taxon>Chlorellaceae</taxon>
        <taxon>Chlorella clade</taxon>
        <taxon>Micractinium</taxon>
    </lineage>
</organism>
<dbReference type="AlphaFoldDB" id="A0A2P6VDW5"/>
<dbReference type="Gene3D" id="2.130.10.10">
    <property type="entry name" value="YVTN repeat-like/Quinoprotein amine dehydrogenase"/>
    <property type="match status" value="2"/>
</dbReference>
<dbReference type="InterPro" id="IPR001680">
    <property type="entry name" value="WD40_rpt"/>
</dbReference>
<keyword evidence="1 3" id="KW-0853">WD repeat</keyword>
<feature type="repeat" description="WD" evidence="3">
    <location>
        <begin position="579"/>
        <end position="611"/>
    </location>
</feature>
<evidence type="ECO:0000313" key="5">
    <source>
        <dbReference type="EMBL" id="PSC72285.1"/>
    </source>
</evidence>
<evidence type="ECO:0000313" key="6">
    <source>
        <dbReference type="Proteomes" id="UP000239649"/>
    </source>
</evidence>
<dbReference type="STRING" id="554055.A0A2P6VDW5"/>
<dbReference type="PROSITE" id="PS50082">
    <property type="entry name" value="WD_REPEATS_2"/>
    <property type="match status" value="2"/>
</dbReference>
<evidence type="ECO:0000256" key="2">
    <source>
        <dbReference type="ARBA" id="ARBA00022737"/>
    </source>
</evidence>
<proteinExistence type="predicted"/>
<reference evidence="5 6" key="1">
    <citation type="journal article" date="2018" name="Plant J.">
        <title>Genome sequences of Chlorella sorokiniana UTEX 1602 and Micractinium conductrix SAG 241.80: implications to maltose excretion by a green alga.</title>
        <authorList>
            <person name="Arriola M.B."/>
            <person name="Velmurugan N."/>
            <person name="Zhang Y."/>
            <person name="Plunkett M.H."/>
            <person name="Hondzo H."/>
            <person name="Barney B.M."/>
        </authorList>
    </citation>
    <scope>NUCLEOTIDE SEQUENCE [LARGE SCALE GENOMIC DNA]</scope>
    <source>
        <strain evidence="5 6">SAG 241.80</strain>
    </source>
</reference>